<sequence>MRTTLDVEIGKTNISVVAGELSLVAGLIMWATMFPRIRRKMFEAEKKLERTNNKPSTPLIRIVTYNDPNITQPKGTNETVPLPSLHM</sequence>
<dbReference type="OrthoDB" id="167398at2759"/>
<dbReference type="EMBL" id="PKPP01004362">
    <property type="protein sequence ID" value="PWA64740.1"/>
    <property type="molecule type" value="Genomic_DNA"/>
</dbReference>
<gene>
    <name evidence="3" type="ORF">CTI12_AA335010</name>
</gene>
<evidence type="ECO:0000256" key="1">
    <source>
        <dbReference type="SAM" id="MobiDB-lite"/>
    </source>
</evidence>
<feature type="region of interest" description="Disordered" evidence="1">
    <location>
        <begin position="67"/>
        <end position="87"/>
    </location>
</feature>
<accession>A0A2U1MU15</accession>
<feature type="compositionally biased region" description="Polar residues" evidence="1">
    <location>
        <begin position="67"/>
        <end position="79"/>
    </location>
</feature>
<reference evidence="3 4" key="1">
    <citation type="journal article" date="2018" name="Mol. Plant">
        <title>The genome of Artemisia annua provides insight into the evolution of Asteraceae family and artemisinin biosynthesis.</title>
        <authorList>
            <person name="Shen Q."/>
            <person name="Zhang L."/>
            <person name="Liao Z."/>
            <person name="Wang S."/>
            <person name="Yan T."/>
            <person name="Shi P."/>
            <person name="Liu M."/>
            <person name="Fu X."/>
            <person name="Pan Q."/>
            <person name="Wang Y."/>
            <person name="Lv Z."/>
            <person name="Lu X."/>
            <person name="Zhang F."/>
            <person name="Jiang W."/>
            <person name="Ma Y."/>
            <person name="Chen M."/>
            <person name="Hao X."/>
            <person name="Li L."/>
            <person name="Tang Y."/>
            <person name="Lv G."/>
            <person name="Zhou Y."/>
            <person name="Sun X."/>
            <person name="Brodelius P.E."/>
            <person name="Rose J.K.C."/>
            <person name="Tang K."/>
        </authorList>
    </citation>
    <scope>NUCLEOTIDE SEQUENCE [LARGE SCALE GENOMIC DNA]</scope>
    <source>
        <strain evidence="4">cv. Huhao1</strain>
        <tissue evidence="3">Leaf</tissue>
    </source>
</reference>
<keyword evidence="4" id="KW-1185">Reference proteome</keyword>
<evidence type="ECO:0000256" key="2">
    <source>
        <dbReference type="SAM" id="Phobius"/>
    </source>
</evidence>
<proteinExistence type="predicted"/>
<comment type="caution">
    <text evidence="3">The sequence shown here is derived from an EMBL/GenBank/DDBJ whole genome shotgun (WGS) entry which is preliminary data.</text>
</comment>
<evidence type="ECO:0000313" key="3">
    <source>
        <dbReference type="EMBL" id="PWA64740.1"/>
    </source>
</evidence>
<name>A0A2U1MU15_ARTAN</name>
<feature type="transmembrane region" description="Helical" evidence="2">
    <location>
        <begin position="12"/>
        <end position="31"/>
    </location>
</feature>
<keyword evidence="2" id="KW-0472">Membrane</keyword>
<protein>
    <submittedName>
        <fullName evidence="3">Ferric reduction oxidase 2</fullName>
    </submittedName>
</protein>
<evidence type="ECO:0000313" key="4">
    <source>
        <dbReference type="Proteomes" id="UP000245207"/>
    </source>
</evidence>
<dbReference type="AlphaFoldDB" id="A0A2U1MU15"/>
<dbReference type="Proteomes" id="UP000245207">
    <property type="component" value="Unassembled WGS sequence"/>
</dbReference>
<keyword evidence="2" id="KW-0812">Transmembrane</keyword>
<keyword evidence="2" id="KW-1133">Transmembrane helix</keyword>
<organism evidence="3 4">
    <name type="scientific">Artemisia annua</name>
    <name type="common">Sweet wormwood</name>
    <dbReference type="NCBI Taxonomy" id="35608"/>
    <lineage>
        <taxon>Eukaryota</taxon>
        <taxon>Viridiplantae</taxon>
        <taxon>Streptophyta</taxon>
        <taxon>Embryophyta</taxon>
        <taxon>Tracheophyta</taxon>
        <taxon>Spermatophyta</taxon>
        <taxon>Magnoliopsida</taxon>
        <taxon>eudicotyledons</taxon>
        <taxon>Gunneridae</taxon>
        <taxon>Pentapetalae</taxon>
        <taxon>asterids</taxon>
        <taxon>campanulids</taxon>
        <taxon>Asterales</taxon>
        <taxon>Asteraceae</taxon>
        <taxon>Asteroideae</taxon>
        <taxon>Anthemideae</taxon>
        <taxon>Artemisiinae</taxon>
        <taxon>Artemisia</taxon>
    </lineage>
</organism>